<dbReference type="Gene3D" id="1.25.40.20">
    <property type="entry name" value="Ankyrin repeat-containing domain"/>
    <property type="match status" value="2"/>
</dbReference>
<feature type="repeat" description="ANK" evidence="1">
    <location>
        <begin position="93"/>
        <end position="125"/>
    </location>
</feature>
<feature type="region of interest" description="Disordered" evidence="2">
    <location>
        <begin position="11"/>
        <end position="33"/>
    </location>
</feature>
<dbReference type="SMART" id="SM00248">
    <property type="entry name" value="ANK"/>
    <property type="match status" value="5"/>
</dbReference>
<evidence type="ECO:0000256" key="2">
    <source>
        <dbReference type="SAM" id="MobiDB-lite"/>
    </source>
</evidence>
<protein>
    <submittedName>
        <fullName evidence="3">Uncharacterized protein</fullName>
    </submittedName>
</protein>
<dbReference type="Pfam" id="PF00023">
    <property type="entry name" value="Ank"/>
    <property type="match status" value="1"/>
</dbReference>
<dbReference type="PRINTS" id="PR01415">
    <property type="entry name" value="ANKYRIN"/>
</dbReference>
<dbReference type="InterPro" id="IPR050657">
    <property type="entry name" value="Ankyrin_repeat_domain"/>
</dbReference>
<organism evidence="3">
    <name type="scientific">Ailuropoda melanoleuca</name>
    <name type="common">Giant panda</name>
    <dbReference type="NCBI Taxonomy" id="9646"/>
    <lineage>
        <taxon>Eukaryota</taxon>
        <taxon>Metazoa</taxon>
        <taxon>Chordata</taxon>
        <taxon>Craniata</taxon>
        <taxon>Vertebrata</taxon>
        <taxon>Euteleostomi</taxon>
        <taxon>Mammalia</taxon>
        <taxon>Eutheria</taxon>
        <taxon>Laurasiatheria</taxon>
        <taxon>Carnivora</taxon>
        <taxon>Caniformia</taxon>
        <taxon>Ursidae</taxon>
        <taxon>Ailuropoda</taxon>
    </lineage>
</organism>
<dbReference type="PROSITE" id="PS50297">
    <property type="entry name" value="ANK_REP_REGION"/>
    <property type="match status" value="3"/>
</dbReference>
<dbReference type="Pfam" id="PF12796">
    <property type="entry name" value="Ank_2"/>
    <property type="match status" value="1"/>
</dbReference>
<dbReference type="InterPro" id="IPR002110">
    <property type="entry name" value="Ankyrin_rpt"/>
</dbReference>
<feature type="repeat" description="ANK" evidence="1">
    <location>
        <begin position="192"/>
        <end position="224"/>
    </location>
</feature>
<keyword evidence="1" id="KW-0040">ANK repeat</keyword>
<sequence>MKKLFTFWRRKDQPHNPSSHLPVGRVSTHHPTQPGYNLRDKDLKKLHKAVSVGDLEKVKEYLQLKKHDVNIRDRKYSAFRRFISGQTPPLNFRVITPLHLACANGYSNIVSLLIEKNCKINVCDSEKRSPLTKAVQCAKEDCAAVLLSHGADPNLADLDGNTALHYAVCGQSISLVEKLLEHKANLEDQNKDGYTPLLLAITENNAKMVDYLLKRGADVNASDKNQR</sequence>
<dbReference type="PANTHER" id="PTHR24147:SF62">
    <property type="entry name" value="ANKYRIN REPEAT DOMAIN-CONTAINING PROTEIN 7"/>
    <property type="match status" value="1"/>
</dbReference>
<accession>D2H6Q7</accession>
<dbReference type="PANTHER" id="PTHR24147">
    <property type="entry name" value="ANKYRIN REPEAT DOMAIN 36-RELATED"/>
    <property type="match status" value="1"/>
</dbReference>
<dbReference type="SUPFAM" id="SSF48403">
    <property type="entry name" value="Ankyrin repeat"/>
    <property type="match status" value="1"/>
</dbReference>
<dbReference type="InParanoid" id="D2H6Q7"/>
<gene>
    <name evidence="3" type="ORF">PANDA_005680</name>
</gene>
<name>D2H6Q7_AILME</name>
<evidence type="ECO:0000313" key="3">
    <source>
        <dbReference type="EMBL" id="EFB26392.1"/>
    </source>
</evidence>
<reference evidence="3" key="1">
    <citation type="journal article" date="2010" name="Nature">
        <title>The sequence and de novo assembly of the giant panda genome.</title>
        <authorList>
            <person name="Li R."/>
            <person name="Fan W."/>
            <person name="Tian G."/>
            <person name="Zhu H."/>
            <person name="He L."/>
            <person name="Cai J."/>
            <person name="Huang Q."/>
            <person name="Cai Q."/>
            <person name="Li B."/>
            <person name="Bai Y."/>
            <person name="Zhang Z."/>
            <person name="Zhang Y."/>
            <person name="Wang W."/>
            <person name="Li J."/>
            <person name="Wei F."/>
            <person name="Li H."/>
            <person name="Jian M."/>
            <person name="Li J."/>
            <person name="Zhang Z."/>
            <person name="Nielsen R."/>
            <person name="Li D."/>
            <person name="Gu W."/>
            <person name="Yang Z."/>
            <person name="Xuan Z."/>
            <person name="Ryder O.A."/>
            <person name="Leung F.C."/>
            <person name="Zhou Y."/>
            <person name="Cao J."/>
            <person name="Sun X."/>
            <person name="Fu Y."/>
            <person name="Fang X."/>
            <person name="Guo X."/>
            <person name="Wang B."/>
            <person name="Hou R."/>
            <person name="Shen F."/>
            <person name="Mu B."/>
            <person name="Ni P."/>
            <person name="Lin R."/>
            <person name="Qian W."/>
            <person name="Wang G."/>
            <person name="Yu C."/>
            <person name="Nie W."/>
            <person name="Wang J."/>
            <person name="Wu Z."/>
            <person name="Liang H."/>
            <person name="Min J."/>
            <person name="Wu Q."/>
            <person name="Cheng S."/>
            <person name="Ruan J."/>
            <person name="Wang M."/>
            <person name="Shi Z."/>
            <person name="Wen M."/>
            <person name="Liu B."/>
            <person name="Ren X."/>
            <person name="Zheng H."/>
            <person name="Dong D."/>
            <person name="Cook K."/>
            <person name="Shan G."/>
            <person name="Zhang H."/>
            <person name="Kosiol C."/>
            <person name="Xie X."/>
            <person name="Lu Z."/>
            <person name="Zheng H."/>
            <person name="Li Y."/>
            <person name="Steiner C.C."/>
            <person name="Lam T.T."/>
            <person name="Lin S."/>
            <person name="Zhang Q."/>
            <person name="Li G."/>
            <person name="Tian J."/>
            <person name="Gong T."/>
            <person name="Liu H."/>
            <person name="Zhang D."/>
            <person name="Fang L."/>
            <person name="Ye C."/>
            <person name="Zhang J."/>
            <person name="Hu W."/>
            <person name="Xu A."/>
            <person name="Ren Y."/>
            <person name="Zhang G."/>
            <person name="Bruford M.W."/>
            <person name="Li Q."/>
            <person name="Ma L."/>
            <person name="Guo Y."/>
            <person name="An N."/>
            <person name="Hu Y."/>
            <person name="Zheng Y."/>
            <person name="Shi Y."/>
            <person name="Li Z."/>
            <person name="Liu Q."/>
            <person name="Chen Y."/>
            <person name="Zhao J."/>
            <person name="Qu N."/>
            <person name="Zhao S."/>
            <person name="Tian F."/>
            <person name="Wang X."/>
            <person name="Wang H."/>
            <person name="Xu L."/>
            <person name="Liu X."/>
            <person name="Vinar T."/>
            <person name="Wang Y."/>
            <person name="Lam T.W."/>
            <person name="Yiu S.M."/>
            <person name="Liu S."/>
            <person name="Zhang H."/>
            <person name="Li D."/>
            <person name="Huang Y."/>
            <person name="Wang X."/>
            <person name="Yang G."/>
            <person name="Jiang Z."/>
            <person name="Wang J."/>
            <person name="Qin N."/>
            <person name="Li L."/>
            <person name="Li J."/>
            <person name="Bolund L."/>
            <person name="Kristiansen K."/>
            <person name="Wong G.K."/>
            <person name="Olson M."/>
            <person name="Zhang X."/>
            <person name="Li S."/>
            <person name="Yang H."/>
            <person name="Wang J."/>
            <person name="Wang J."/>
        </authorList>
    </citation>
    <scope>NUCLEOTIDE SEQUENCE [LARGE SCALE GENOMIC DNA]</scope>
</reference>
<dbReference type="PROSITE" id="PS50088">
    <property type="entry name" value="ANK_REPEAT"/>
    <property type="match status" value="4"/>
</dbReference>
<feature type="repeat" description="ANK" evidence="1">
    <location>
        <begin position="159"/>
        <end position="191"/>
    </location>
</feature>
<feature type="non-terminal residue" evidence="3">
    <location>
        <position position="227"/>
    </location>
</feature>
<dbReference type="InterPro" id="IPR036770">
    <property type="entry name" value="Ankyrin_rpt-contain_sf"/>
</dbReference>
<proteinExistence type="predicted"/>
<evidence type="ECO:0000256" key="1">
    <source>
        <dbReference type="PROSITE-ProRule" id="PRU00023"/>
    </source>
</evidence>
<dbReference type="AlphaFoldDB" id="D2H6Q7"/>
<feature type="repeat" description="ANK" evidence="1">
    <location>
        <begin position="126"/>
        <end position="158"/>
    </location>
</feature>
<dbReference type="EMBL" id="GL192534">
    <property type="protein sequence ID" value="EFB26392.1"/>
    <property type="molecule type" value="Genomic_DNA"/>
</dbReference>